<evidence type="ECO:0000256" key="2">
    <source>
        <dbReference type="ARBA" id="ARBA00022723"/>
    </source>
</evidence>
<dbReference type="Proteomes" id="UP001195660">
    <property type="component" value="Unassembled WGS sequence"/>
</dbReference>
<accession>A0ABS2CEG2</accession>
<keyword evidence="4" id="KW-0223">Dioxygenase</keyword>
<dbReference type="PANTHER" id="PTHR12907:SF26">
    <property type="entry name" value="HIF PROLYL HYDROXYLASE, ISOFORM C"/>
    <property type="match status" value="1"/>
</dbReference>
<proteinExistence type="predicted"/>
<evidence type="ECO:0000256" key="6">
    <source>
        <dbReference type="ARBA" id="ARBA00023004"/>
    </source>
</evidence>
<dbReference type="EMBL" id="WOFE01000008">
    <property type="protein sequence ID" value="MBM5572539.1"/>
    <property type="molecule type" value="Genomic_DNA"/>
</dbReference>
<comment type="cofactor">
    <cofactor evidence="1">
        <name>L-ascorbate</name>
        <dbReference type="ChEBI" id="CHEBI:38290"/>
    </cofactor>
</comment>
<evidence type="ECO:0000256" key="3">
    <source>
        <dbReference type="ARBA" id="ARBA00022896"/>
    </source>
</evidence>
<keyword evidence="9" id="KW-1185">Reference proteome</keyword>
<dbReference type="PANTHER" id="PTHR12907">
    <property type="entry name" value="EGL NINE HOMOLOG-RELATED"/>
    <property type="match status" value="1"/>
</dbReference>
<comment type="caution">
    <text evidence="8">The sequence shown here is derived from an EMBL/GenBank/DDBJ whole genome shotgun (WGS) entry which is preliminary data.</text>
</comment>
<name>A0ABS2CEG2_9NEIS</name>
<dbReference type="InterPro" id="IPR005123">
    <property type="entry name" value="Oxoglu/Fe-dep_dioxygenase_dom"/>
</dbReference>
<evidence type="ECO:0000259" key="7">
    <source>
        <dbReference type="PROSITE" id="PS51471"/>
    </source>
</evidence>
<evidence type="ECO:0000313" key="8">
    <source>
        <dbReference type="EMBL" id="MBM5572539.1"/>
    </source>
</evidence>
<dbReference type="InterPro" id="IPR044862">
    <property type="entry name" value="Pro_4_hyd_alph_FE2OG_OXY"/>
</dbReference>
<protein>
    <submittedName>
        <fullName evidence="8">2OG-Fe(II) oxygenase</fullName>
    </submittedName>
</protein>
<evidence type="ECO:0000256" key="4">
    <source>
        <dbReference type="ARBA" id="ARBA00022964"/>
    </source>
</evidence>
<dbReference type="InterPro" id="IPR006620">
    <property type="entry name" value="Pro_4_hyd_alph"/>
</dbReference>
<gene>
    <name evidence="8" type="ORF">GM173_13260</name>
</gene>
<keyword evidence="2" id="KW-0479">Metal-binding</keyword>
<keyword evidence="3" id="KW-0847">Vitamin C</keyword>
<dbReference type="PROSITE" id="PS51471">
    <property type="entry name" value="FE2OG_OXY"/>
    <property type="match status" value="1"/>
</dbReference>
<evidence type="ECO:0000313" key="9">
    <source>
        <dbReference type="Proteomes" id="UP001195660"/>
    </source>
</evidence>
<dbReference type="Pfam" id="PF13640">
    <property type="entry name" value="2OG-FeII_Oxy_3"/>
    <property type="match status" value="1"/>
</dbReference>
<evidence type="ECO:0000256" key="5">
    <source>
        <dbReference type="ARBA" id="ARBA00023002"/>
    </source>
</evidence>
<keyword evidence="5" id="KW-0560">Oxidoreductase</keyword>
<reference evidence="8 9" key="1">
    <citation type="submission" date="2019-11" db="EMBL/GenBank/DDBJ databases">
        <title>Novel Deefgea species.</title>
        <authorList>
            <person name="Han J.-H."/>
        </authorList>
    </citation>
    <scope>NUCLEOTIDE SEQUENCE [LARGE SCALE GENOMIC DNA]</scope>
    <source>
        <strain evidence="8 9">LMG 24817</strain>
    </source>
</reference>
<evidence type="ECO:0000256" key="1">
    <source>
        <dbReference type="ARBA" id="ARBA00001961"/>
    </source>
</evidence>
<feature type="domain" description="Fe2OG dioxygenase" evidence="7">
    <location>
        <begin position="103"/>
        <end position="200"/>
    </location>
</feature>
<dbReference type="Gene3D" id="2.60.120.620">
    <property type="entry name" value="q2cbj1_9rhob like domain"/>
    <property type="match status" value="1"/>
</dbReference>
<organism evidence="8 9">
    <name type="scientific">Deefgea chitinilytica</name>
    <dbReference type="NCBI Taxonomy" id="570276"/>
    <lineage>
        <taxon>Bacteria</taxon>
        <taxon>Pseudomonadati</taxon>
        <taxon>Pseudomonadota</taxon>
        <taxon>Betaproteobacteria</taxon>
        <taxon>Neisseriales</taxon>
        <taxon>Chitinibacteraceae</taxon>
        <taxon>Deefgea</taxon>
    </lineage>
</organism>
<sequence>MHNITTQANDLNTSIADALADAGWIVIPNYLSAAELLALQQLAQQRRECFVAAGVGREAAHQVRQDIRGDAVLWIENDDAEMAAANQRMSELQHHLNRELYLGLAELEWHFARYPVGSFYQRHLDQHRNQDTRVVTVVQYLNDNWTDADGGQLRIYLDDENHIDVTPHGGTLVVFLSNRFEHEVLPAQRERLSLTGWYRRRAN</sequence>
<dbReference type="InterPro" id="IPR051559">
    <property type="entry name" value="HIF_prolyl_hydroxylases"/>
</dbReference>
<dbReference type="SMART" id="SM00702">
    <property type="entry name" value="P4Hc"/>
    <property type="match status" value="1"/>
</dbReference>
<dbReference type="RefSeq" id="WP_203571869.1">
    <property type="nucleotide sequence ID" value="NZ_WOFE01000008.1"/>
</dbReference>
<keyword evidence="6" id="KW-0408">Iron</keyword>